<reference evidence="11" key="1">
    <citation type="journal article" date="2019" name="Int. J. Syst. Evol. Microbiol.">
        <title>The Global Catalogue of Microorganisms (GCM) 10K type strain sequencing project: providing services to taxonomists for standard genome sequencing and annotation.</title>
        <authorList>
            <consortium name="The Broad Institute Genomics Platform"/>
            <consortium name="The Broad Institute Genome Sequencing Center for Infectious Disease"/>
            <person name="Wu L."/>
            <person name="Ma J."/>
        </authorList>
    </citation>
    <scope>NUCLEOTIDE SEQUENCE [LARGE SCALE GENOMIC DNA]</scope>
    <source>
        <strain evidence="11">JCM 12389</strain>
    </source>
</reference>
<evidence type="ECO:0000313" key="11">
    <source>
        <dbReference type="Proteomes" id="UP001500880"/>
    </source>
</evidence>
<dbReference type="Proteomes" id="UP001500880">
    <property type="component" value="Unassembled WGS sequence"/>
</dbReference>
<evidence type="ECO:0000256" key="3">
    <source>
        <dbReference type="ARBA" id="ARBA00022598"/>
    </source>
</evidence>
<comment type="subcellular location">
    <subcellularLocation>
        <location evidence="1 8">Cytoplasm</location>
    </subcellularLocation>
</comment>
<comment type="domain">
    <text evidence="8">The N-terminal region contains the highly conserved SGGXDS motif, predicted to be a P-loop motif involved in ATP binding.</text>
</comment>
<dbReference type="InterPro" id="IPR012094">
    <property type="entry name" value="tRNA_Ile_lys_synt"/>
</dbReference>
<dbReference type="Pfam" id="PF11734">
    <property type="entry name" value="TilS_C"/>
    <property type="match status" value="1"/>
</dbReference>
<evidence type="ECO:0000256" key="7">
    <source>
        <dbReference type="ARBA" id="ARBA00048539"/>
    </source>
</evidence>
<dbReference type="Gene3D" id="3.30.465.60">
    <property type="match status" value="1"/>
</dbReference>
<dbReference type="NCBIfam" id="TIGR02433">
    <property type="entry name" value="lysidine_TilS_C"/>
    <property type="match status" value="1"/>
</dbReference>
<accession>A0ABP3LN52</accession>
<dbReference type="SUPFAM" id="SSF52402">
    <property type="entry name" value="Adenine nucleotide alpha hydrolases-like"/>
    <property type="match status" value="1"/>
</dbReference>
<evidence type="ECO:0000256" key="2">
    <source>
        <dbReference type="ARBA" id="ARBA00022490"/>
    </source>
</evidence>
<dbReference type="InterPro" id="IPR012796">
    <property type="entry name" value="Lysidine-tRNA-synth_C"/>
</dbReference>
<dbReference type="InterPro" id="IPR012795">
    <property type="entry name" value="tRNA_Ile_lys_synt_N"/>
</dbReference>
<protein>
    <recommendedName>
        <fullName evidence="8">tRNA(Ile)-lysidine synthase</fullName>
        <ecNumber evidence="8">6.3.4.19</ecNumber>
    </recommendedName>
    <alternativeName>
        <fullName evidence="8">tRNA(Ile)-2-lysyl-cytidine synthase</fullName>
    </alternativeName>
    <alternativeName>
        <fullName evidence="8">tRNA(Ile)-lysidine synthetase</fullName>
    </alternativeName>
</protein>
<keyword evidence="3 8" id="KW-0436">Ligase</keyword>
<dbReference type="PANTHER" id="PTHR43033">
    <property type="entry name" value="TRNA(ILE)-LYSIDINE SYNTHASE-RELATED"/>
    <property type="match status" value="1"/>
</dbReference>
<evidence type="ECO:0000256" key="5">
    <source>
        <dbReference type="ARBA" id="ARBA00022741"/>
    </source>
</evidence>
<dbReference type="NCBIfam" id="TIGR02432">
    <property type="entry name" value="lysidine_TilS_N"/>
    <property type="match status" value="1"/>
</dbReference>
<comment type="caution">
    <text evidence="10">The sequence shown here is derived from an EMBL/GenBank/DDBJ whole genome shotgun (WGS) entry which is preliminary data.</text>
</comment>
<dbReference type="SUPFAM" id="SSF82829">
    <property type="entry name" value="MesJ substrate recognition domain-like"/>
    <property type="match status" value="1"/>
</dbReference>
<evidence type="ECO:0000256" key="6">
    <source>
        <dbReference type="ARBA" id="ARBA00022840"/>
    </source>
</evidence>
<evidence type="ECO:0000256" key="4">
    <source>
        <dbReference type="ARBA" id="ARBA00022694"/>
    </source>
</evidence>
<dbReference type="InterPro" id="IPR014729">
    <property type="entry name" value="Rossmann-like_a/b/a_fold"/>
</dbReference>
<keyword evidence="6 8" id="KW-0067">ATP-binding</keyword>
<dbReference type="Pfam" id="PF09179">
    <property type="entry name" value="TilS"/>
    <property type="match status" value="1"/>
</dbReference>
<dbReference type="Gene3D" id="3.40.50.620">
    <property type="entry name" value="HUPs"/>
    <property type="match status" value="1"/>
</dbReference>
<keyword evidence="2 8" id="KW-0963">Cytoplasm</keyword>
<dbReference type="RefSeq" id="WP_343843967.1">
    <property type="nucleotide sequence ID" value="NZ_BAAADO010000011.1"/>
</dbReference>
<dbReference type="InterPro" id="IPR011063">
    <property type="entry name" value="TilS/TtcA_N"/>
</dbReference>
<evidence type="ECO:0000256" key="1">
    <source>
        <dbReference type="ARBA" id="ARBA00004496"/>
    </source>
</evidence>
<comment type="similarity">
    <text evidence="8">Belongs to the tRNA(Ile)-lysidine synthase family.</text>
</comment>
<feature type="domain" description="Lysidine-tRNA(Ile) synthetase C-terminal" evidence="9">
    <location>
        <begin position="387"/>
        <end position="459"/>
    </location>
</feature>
<proteinExistence type="inferred from homology"/>
<dbReference type="CDD" id="cd01992">
    <property type="entry name" value="TilS_N"/>
    <property type="match status" value="1"/>
</dbReference>
<keyword evidence="11" id="KW-1185">Reference proteome</keyword>
<comment type="function">
    <text evidence="8">Ligates lysine onto the cytidine present at position 34 of the AUA codon-specific tRNA(Ile) that contains the anticodon CAU, in an ATP-dependent manner. Cytidine is converted to lysidine, thus changing the amino acid specificity of the tRNA from methionine to isoleucine.</text>
</comment>
<dbReference type="SMART" id="SM00977">
    <property type="entry name" value="TilS_C"/>
    <property type="match status" value="1"/>
</dbReference>
<evidence type="ECO:0000256" key="8">
    <source>
        <dbReference type="HAMAP-Rule" id="MF_01161"/>
    </source>
</evidence>
<dbReference type="SUPFAM" id="SSF56037">
    <property type="entry name" value="PheT/TilS domain"/>
    <property type="match status" value="1"/>
</dbReference>
<dbReference type="HAMAP" id="MF_01161">
    <property type="entry name" value="tRNA_Ile_lys_synt"/>
    <property type="match status" value="1"/>
</dbReference>
<dbReference type="InterPro" id="IPR015262">
    <property type="entry name" value="tRNA_Ile_lys_synt_subst-bd"/>
</dbReference>
<dbReference type="PANTHER" id="PTHR43033:SF1">
    <property type="entry name" value="TRNA(ILE)-LYSIDINE SYNTHASE-RELATED"/>
    <property type="match status" value="1"/>
</dbReference>
<comment type="catalytic activity">
    <reaction evidence="7 8">
        <text>cytidine(34) in tRNA(Ile2) + L-lysine + ATP = lysidine(34) in tRNA(Ile2) + AMP + diphosphate + H(+)</text>
        <dbReference type="Rhea" id="RHEA:43744"/>
        <dbReference type="Rhea" id="RHEA-COMP:10625"/>
        <dbReference type="Rhea" id="RHEA-COMP:10670"/>
        <dbReference type="ChEBI" id="CHEBI:15378"/>
        <dbReference type="ChEBI" id="CHEBI:30616"/>
        <dbReference type="ChEBI" id="CHEBI:32551"/>
        <dbReference type="ChEBI" id="CHEBI:33019"/>
        <dbReference type="ChEBI" id="CHEBI:82748"/>
        <dbReference type="ChEBI" id="CHEBI:83665"/>
        <dbReference type="ChEBI" id="CHEBI:456215"/>
        <dbReference type="EC" id="6.3.4.19"/>
    </reaction>
</comment>
<dbReference type="EC" id="6.3.4.19" evidence="8"/>
<keyword evidence="5 8" id="KW-0547">Nucleotide-binding</keyword>
<organism evidence="10 11">
    <name type="scientific">Salinibacillus aidingensis</name>
    <dbReference type="NCBI Taxonomy" id="237684"/>
    <lineage>
        <taxon>Bacteria</taxon>
        <taxon>Bacillati</taxon>
        <taxon>Bacillota</taxon>
        <taxon>Bacilli</taxon>
        <taxon>Bacillales</taxon>
        <taxon>Bacillaceae</taxon>
        <taxon>Salinibacillus</taxon>
    </lineage>
</organism>
<feature type="binding site" evidence="8">
    <location>
        <begin position="30"/>
        <end position="35"/>
    </location>
    <ligand>
        <name>ATP</name>
        <dbReference type="ChEBI" id="CHEBI:30616"/>
    </ligand>
</feature>
<name>A0ABP3LN52_9BACI</name>
<keyword evidence="4 8" id="KW-0819">tRNA processing</keyword>
<evidence type="ECO:0000259" key="9">
    <source>
        <dbReference type="SMART" id="SM00977"/>
    </source>
</evidence>
<sequence>MGGLLEDKVLSFCHRHQLFQSGDPIFIAVSGGADSLALLHFFTSIRERYQLSITALTLDHRLRGEASRQDVQFVEKLCREWNVACISKSLDVAKYQREHKAGVEEAAREVRYQFFENEIRQSHHPVLAMGHHGDDQTETMFMQLTRGVLPKGIPYKRSFANGWIIRPFLCLTKREIEDYCHHHQLSPRYDETNTDEAYTRNAFRKRLVPFIKRYNPSIHESLQTMSESLQEDEEFLLAEAQKAVDQTVSTGKDGEDKTIDLVRFQTYARPLQRRAFHLILRYLYRSKGQDYSAIHAEKLLQLLETERPNLHLDFPGGLKVIKSYHQLLLTFKSKEIRTYRQEVYPGETIILPDGRELDVKVEEAGERPEESSPFEFVCDVSHLSFPLIIRTREKGDRIRIRGLGGSKKIKDIFIDEKIPGHKREEWPIITDSMGKIIWLLGLKKGDVISSPSNNKWLRIYLRHKY</sequence>
<gene>
    <name evidence="8 10" type="primary">tilS</name>
    <name evidence="10" type="ORF">GCM10008986_34670</name>
</gene>
<dbReference type="EMBL" id="BAAADO010000011">
    <property type="protein sequence ID" value="GAA0504177.1"/>
    <property type="molecule type" value="Genomic_DNA"/>
</dbReference>
<evidence type="ECO:0000313" key="10">
    <source>
        <dbReference type="EMBL" id="GAA0504177.1"/>
    </source>
</evidence>
<dbReference type="Pfam" id="PF01171">
    <property type="entry name" value="ATP_bind_3"/>
    <property type="match status" value="1"/>
</dbReference>